<evidence type="ECO:0000313" key="2">
    <source>
        <dbReference type="Proteomes" id="UP000198662"/>
    </source>
</evidence>
<gene>
    <name evidence="1" type="ORF">SAMN05216298_0628</name>
</gene>
<dbReference type="STRING" id="380244.SAMN05216298_0628"/>
<organism evidence="1 2">
    <name type="scientific">Glycomyces sambucus</name>
    <dbReference type="NCBI Taxonomy" id="380244"/>
    <lineage>
        <taxon>Bacteria</taxon>
        <taxon>Bacillati</taxon>
        <taxon>Actinomycetota</taxon>
        <taxon>Actinomycetes</taxon>
        <taxon>Glycomycetales</taxon>
        <taxon>Glycomycetaceae</taxon>
        <taxon>Glycomyces</taxon>
    </lineage>
</organism>
<proteinExistence type="predicted"/>
<evidence type="ECO:0000313" key="1">
    <source>
        <dbReference type="EMBL" id="SDK57790.1"/>
    </source>
</evidence>
<dbReference type="AlphaFoldDB" id="A0A1G9D1J1"/>
<dbReference type="RefSeq" id="WP_091042571.1">
    <property type="nucleotide sequence ID" value="NZ_FNGF01000001.1"/>
</dbReference>
<protein>
    <recommendedName>
        <fullName evidence="3">GrpE protein</fullName>
    </recommendedName>
</protein>
<dbReference type="OrthoDB" id="4318333at2"/>
<dbReference type="EMBL" id="FNGF01000001">
    <property type="protein sequence ID" value="SDK57790.1"/>
    <property type="molecule type" value="Genomic_DNA"/>
</dbReference>
<dbReference type="Proteomes" id="UP000198662">
    <property type="component" value="Unassembled WGS sequence"/>
</dbReference>
<evidence type="ECO:0008006" key="3">
    <source>
        <dbReference type="Google" id="ProtNLM"/>
    </source>
</evidence>
<name>A0A1G9D1J1_9ACTN</name>
<accession>A0A1G9D1J1</accession>
<sequence length="182" mass="19992">MMRDLLRLRGGRRARRRRRLTAQLAYRIAQLYGVGGDRSGLSDRDVDEVAELEFALAVLDSLPPVAAPEAPAAVPEERPPAIVLSLVRTYDWLEVAAGQEGGPSREVERMRRDVAELLAQAGAGLVTEDGPVRTPQHEVITTTPTGDPALVHHVARTLRPGVRWNGLLVRPQQVVAYVEEAR</sequence>
<reference evidence="2" key="1">
    <citation type="submission" date="2016-10" db="EMBL/GenBank/DDBJ databases">
        <authorList>
            <person name="Varghese N."/>
            <person name="Submissions S."/>
        </authorList>
    </citation>
    <scope>NUCLEOTIDE SEQUENCE [LARGE SCALE GENOMIC DNA]</scope>
    <source>
        <strain evidence="2">CGMCC 4.3147</strain>
    </source>
</reference>
<keyword evidence="2" id="KW-1185">Reference proteome</keyword>